<dbReference type="PROSITE" id="PS51007">
    <property type="entry name" value="CYTC"/>
    <property type="match status" value="1"/>
</dbReference>
<dbReference type="Gene3D" id="1.10.760.10">
    <property type="entry name" value="Cytochrome c-like domain"/>
    <property type="match status" value="1"/>
</dbReference>
<evidence type="ECO:0000256" key="3">
    <source>
        <dbReference type="ARBA" id="ARBA00023004"/>
    </source>
</evidence>
<comment type="caution">
    <text evidence="6">The sequence shown here is derived from an EMBL/GenBank/DDBJ whole genome shotgun (WGS) entry which is preliminary data.</text>
</comment>
<dbReference type="InterPro" id="IPR009056">
    <property type="entry name" value="Cyt_c-like_dom"/>
</dbReference>
<dbReference type="OrthoDB" id="335174at2"/>
<dbReference type="EMBL" id="SNVJ01000003">
    <property type="protein sequence ID" value="MXP62574.1"/>
    <property type="molecule type" value="Genomic_DNA"/>
</dbReference>
<reference evidence="6 7" key="1">
    <citation type="submission" date="2019-03" db="EMBL/GenBank/DDBJ databases">
        <title>Roseomonas sp. a novel Roseomonas species isolated from Sea whip Gorgonian.</title>
        <authorList>
            <person name="Li F."/>
            <person name="Pan X."/>
            <person name="Huang S."/>
            <person name="Li Z."/>
            <person name="Meng B."/>
        </authorList>
    </citation>
    <scope>NUCLEOTIDE SEQUENCE [LARGE SCALE GENOMIC DNA]</scope>
    <source>
        <strain evidence="6 7">M0104</strain>
    </source>
</reference>
<gene>
    <name evidence="6" type="ORF">E0493_04300</name>
</gene>
<dbReference type="PROSITE" id="PS51257">
    <property type="entry name" value="PROKAR_LIPOPROTEIN"/>
    <property type="match status" value="1"/>
</dbReference>
<dbReference type="GO" id="GO:0046872">
    <property type="term" value="F:metal ion binding"/>
    <property type="evidence" value="ECO:0007669"/>
    <property type="project" value="UniProtKB-KW"/>
</dbReference>
<evidence type="ECO:0000313" key="6">
    <source>
        <dbReference type="EMBL" id="MXP62574.1"/>
    </source>
</evidence>
<dbReference type="PANTHER" id="PTHR40394:SF2">
    <property type="entry name" value="QUINOL:CYTOCHROME C OXIDOREDUCTASE MEMBRANE PROTEIN"/>
    <property type="match status" value="1"/>
</dbReference>
<dbReference type="GO" id="GO:0020037">
    <property type="term" value="F:heme binding"/>
    <property type="evidence" value="ECO:0007669"/>
    <property type="project" value="InterPro"/>
</dbReference>
<dbReference type="AlphaFoldDB" id="A0A845B8Z7"/>
<evidence type="ECO:0000313" key="7">
    <source>
        <dbReference type="Proteomes" id="UP000460715"/>
    </source>
</evidence>
<keyword evidence="1 4" id="KW-0349">Heme</keyword>
<dbReference type="PANTHER" id="PTHR40394">
    <property type="entry name" value="LIPOPROTEIN-RELATED"/>
    <property type="match status" value="1"/>
</dbReference>
<keyword evidence="2 4" id="KW-0479">Metal-binding</keyword>
<name>A0A845B8Z7_9PROT</name>
<dbReference type="SUPFAM" id="SSF46626">
    <property type="entry name" value="Cytochrome c"/>
    <property type="match status" value="1"/>
</dbReference>
<dbReference type="GO" id="GO:0009055">
    <property type="term" value="F:electron transfer activity"/>
    <property type="evidence" value="ECO:0007669"/>
    <property type="project" value="InterPro"/>
</dbReference>
<dbReference type="RefSeq" id="WP_160935703.1">
    <property type="nucleotide sequence ID" value="NZ_SNVJ01000003.1"/>
</dbReference>
<feature type="domain" description="Cytochrome c" evidence="5">
    <location>
        <begin position="70"/>
        <end position="155"/>
    </location>
</feature>
<evidence type="ECO:0000256" key="2">
    <source>
        <dbReference type="ARBA" id="ARBA00022723"/>
    </source>
</evidence>
<organism evidence="6 7">
    <name type="scientific">Teichococcus coralli</name>
    <dbReference type="NCBI Taxonomy" id="2545983"/>
    <lineage>
        <taxon>Bacteria</taxon>
        <taxon>Pseudomonadati</taxon>
        <taxon>Pseudomonadota</taxon>
        <taxon>Alphaproteobacteria</taxon>
        <taxon>Acetobacterales</taxon>
        <taxon>Roseomonadaceae</taxon>
        <taxon>Roseomonas</taxon>
    </lineage>
</organism>
<evidence type="ECO:0000256" key="1">
    <source>
        <dbReference type="ARBA" id="ARBA00022617"/>
    </source>
</evidence>
<accession>A0A845B8Z7</accession>
<evidence type="ECO:0000259" key="5">
    <source>
        <dbReference type="PROSITE" id="PS51007"/>
    </source>
</evidence>
<keyword evidence="7" id="KW-1185">Reference proteome</keyword>
<keyword evidence="3 4" id="KW-0408">Iron</keyword>
<dbReference type="InterPro" id="IPR036909">
    <property type="entry name" value="Cyt_c-like_dom_sf"/>
</dbReference>
<dbReference type="Proteomes" id="UP000460715">
    <property type="component" value="Unassembled WGS sequence"/>
</dbReference>
<protein>
    <submittedName>
        <fullName evidence="6">Cytochrome c</fullName>
    </submittedName>
</protein>
<sequence length="170" mass="18262">MRRILACAATLLALAGCKLDMKQQRKLNTYERTSLWPNGSEAQPLPEGVVAQGDLAREAAAASPPPATPELLARGKAQYEIYCTPCHGTAGLGDGMIVRRGFPKPPSYHTQRLRAAPAAHFFDVITNGYGVMYGYGGRVAPEDRWAIVAYIRALQLTRAPALAQAGEGNP</sequence>
<evidence type="ECO:0000256" key="4">
    <source>
        <dbReference type="PROSITE-ProRule" id="PRU00433"/>
    </source>
</evidence>
<dbReference type="Pfam" id="PF13442">
    <property type="entry name" value="Cytochrome_CBB3"/>
    <property type="match status" value="1"/>
</dbReference>
<proteinExistence type="predicted"/>